<reference evidence="5 6" key="1">
    <citation type="submission" date="2015-06" db="EMBL/GenBank/DDBJ databases">
        <title>Expansion of signal transduction pathways in fungi by whole-genome duplication.</title>
        <authorList>
            <consortium name="DOE Joint Genome Institute"/>
            <person name="Corrochano L.M."/>
            <person name="Kuo A."/>
            <person name="Marcet-Houben M."/>
            <person name="Polaino S."/>
            <person name="Salamov A."/>
            <person name="Villalobos J.M."/>
            <person name="Alvarez M.I."/>
            <person name="Avalos J."/>
            <person name="Benito E.P."/>
            <person name="Benoit I."/>
            <person name="Burger G."/>
            <person name="Camino L.P."/>
            <person name="Canovas D."/>
            <person name="Cerda-Olmedo E."/>
            <person name="Cheng J.-F."/>
            <person name="Dominguez A."/>
            <person name="Elias M."/>
            <person name="Eslava A.P."/>
            <person name="Glaser F."/>
            <person name="Grimwood J."/>
            <person name="Gutierrez G."/>
            <person name="Heitman J."/>
            <person name="Henrissat B."/>
            <person name="Iturriaga E.A."/>
            <person name="Lang B.F."/>
            <person name="Lavin J.L."/>
            <person name="Lee S."/>
            <person name="Li W."/>
            <person name="Lindquist E."/>
            <person name="Lopez-Garcia S."/>
            <person name="Luque E.M."/>
            <person name="Marcos A.T."/>
            <person name="Martin J."/>
            <person name="Mccluskey K."/>
            <person name="Medina H.R."/>
            <person name="Miralles-Duran A."/>
            <person name="Miyazaki A."/>
            <person name="Munoz-Torres E."/>
            <person name="Oguiza J.A."/>
            <person name="Ohm R."/>
            <person name="Olmedo M."/>
            <person name="Orejas M."/>
            <person name="Ortiz-Castellanos L."/>
            <person name="Pisabarro A.G."/>
            <person name="Rodriguez-Romero J."/>
            <person name="Ruiz-Herrera J."/>
            <person name="Ruiz-Vazquez R."/>
            <person name="Sanz C."/>
            <person name="Schackwitz W."/>
            <person name="Schmutz J."/>
            <person name="Shahriari M."/>
            <person name="Shelest E."/>
            <person name="Silva-Franco F."/>
            <person name="Soanes D."/>
            <person name="Syed K."/>
            <person name="Tagua V.G."/>
            <person name="Talbot N.J."/>
            <person name="Thon M."/>
            <person name="De Vries R.P."/>
            <person name="Wiebenga A."/>
            <person name="Yadav J.S."/>
            <person name="Braun E.L."/>
            <person name="Baker S."/>
            <person name="Garre V."/>
            <person name="Horwitz B."/>
            <person name="Torres-Martinez S."/>
            <person name="Idnurm A."/>
            <person name="Herrera-Estrella A."/>
            <person name="Gabaldon T."/>
            <person name="Grigoriev I.V."/>
        </authorList>
    </citation>
    <scope>NUCLEOTIDE SEQUENCE [LARGE SCALE GENOMIC DNA]</scope>
    <source>
        <strain evidence="5 6">CBS 277.49</strain>
    </source>
</reference>
<evidence type="ECO:0000256" key="3">
    <source>
        <dbReference type="PROSITE-ProRule" id="PRU00464"/>
    </source>
</evidence>
<proteinExistence type="predicted"/>
<name>A0A168PBA3_MUCCL</name>
<dbReference type="STRING" id="747725.A0A168PBA3"/>
<dbReference type="InterPro" id="IPR011146">
    <property type="entry name" value="HIT-like"/>
</dbReference>
<keyword evidence="6" id="KW-1185">Reference proteome</keyword>
<dbReference type="InterPro" id="IPR039384">
    <property type="entry name" value="HINT"/>
</dbReference>
<evidence type="ECO:0000313" key="5">
    <source>
        <dbReference type="EMBL" id="OAD07476.1"/>
    </source>
</evidence>
<dbReference type="SUPFAM" id="SSF54197">
    <property type="entry name" value="HIT-like"/>
    <property type="match status" value="1"/>
</dbReference>
<dbReference type="Pfam" id="PF01230">
    <property type="entry name" value="HIT"/>
    <property type="match status" value="1"/>
</dbReference>
<dbReference type="AlphaFoldDB" id="A0A168PBA3"/>
<dbReference type="PANTHER" id="PTHR46648">
    <property type="entry name" value="HIT FAMILY PROTEIN 1"/>
    <property type="match status" value="1"/>
</dbReference>
<protein>
    <recommendedName>
        <fullName evidence="4">HIT domain-containing protein</fullName>
    </recommendedName>
</protein>
<feature type="domain" description="HIT" evidence="4">
    <location>
        <begin position="11"/>
        <end position="126"/>
    </location>
</feature>
<dbReference type="EMBL" id="AMYB01000001">
    <property type="protein sequence ID" value="OAD07476.1"/>
    <property type="molecule type" value="Genomic_DNA"/>
</dbReference>
<dbReference type="PRINTS" id="PR00332">
    <property type="entry name" value="HISTRIAD"/>
</dbReference>
<dbReference type="PANTHER" id="PTHR46648:SF1">
    <property type="entry name" value="ADENOSINE 5'-MONOPHOSPHORAMIDASE HNT1"/>
    <property type="match status" value="1"/>
</dbReference>
<dbReference type="PROSITE" id="PS51084">
    <property type="entry name" value="HIT_2"/>
    <property type="match status" value="1"/>
</dbReference>
<feature type="active site" description="Tele-AMP-histidine intermediate" evidence="1">
    <location>
        <position position="113"/>
    </location>
</feature>
<dbReference type="InterPro" id="IPR019808">
    <property type="entry name" value="Histidine_triad_CS"/>
</dbReference>
<dbReference type="GO" id="GO:0003824">
    <property type="term" value="F:catalytic activity"/>
    <property type="evidence" value="ECO:0007669"/>
    <property type="project" value="InterPro"/>
</dbReference>
<dbReference type="GO" id="GO:0009117">
    <property type="term" value="P:nucleotide metabolic process"/>
    <property type="evidence" value="ECO:0007669"/>
    <property type="project" value="TreeGrafter"/>
</dbReference>
<evidence type="ECO:0000256" key="2">
    <source>
        <dbReference type="PIRSR" id="PIRSR601310-3"/>
    </source>
</evidence>
<organism evidence="5 6">
    <name type="scientific">Mucor lusitanicus CBS 277.49</name>
    <dbReference type="NCBI Taxonomy" id="747725"/>
    <lineage>
        <taxon>Eukaryota</taxon>
        <taxon>Fungi</taxon>
        <taxon>Fungi incertae sedis</taxon>
        <taxon>Mucoromycota</taxon>
        <taxon>Mucoromycotina</taxon>
        <taxon>Mucoromycetes</taxon>
        <taxon>Mucorales</taxon>
        <taxon>Mucorineae</taxon>
        <taxon>Mucoraceae</taxon>
        <taxon>Mucor</taxon>
    </lineage>
</organism>
<feature type="short sequence motif" description="Histidine triad motif" evidence="2 3">
    <location>
        <begin position="111"/>
        <end position="115"/>
    </location>
</feature>
<dbReference type="OrthoDB" id="672793at2759"/>
<dbReference type="InterPro" id="IPR036265">
    <property type="entry name" value="HIT-like_sf"/>
</dbReference>
<evidence type="ECO:0000259" key="4">
    <source>
        <dbReference type="PROSITE" id="PS51084"/>
    </source>
</evidence>
<evidence type="ECO:0000313" key="6">
    <source>
        <dbReference type="Proteomes" id="UP000077051"/>
    </source>
</evidence>
<dbReference type="Proteomes" id="UP000077051">
    <property type="component" value="Unassembled WGS sequence"/>
</dbReference>
<dbReference type="InterPro" id="IPR001310">
    <property type="entry name" value="Histidine_triad_HIT"/>
</dbReference>
<accession>A0A168PBA3</accession>
<gene>
    <name evidence="5" type="ORF">MUCCIDRAFT_187737</name>
</gene>
<comment type="caution">
    <text evidence="5">The sequence shown here is derived from an EMBL/GenBank/DDBJ whole genome shotgun (WGS) entry which is preliminary data.</text>
</comment>
<dbReference type="PROSITE" id="PS00892">
    <property type="entry name" value="HIT_1"/>
    <property type="match status" value="1"/>
</dbReference>
<dbReference type="Gene3D" id="3.30.428.10">
    <property type="entry name" value="HIT-like"/>
    <property type="match status" value="1"/>
</dbReference>
<dbReference type="VEuPathDB" id="FungiDB:MUCCIDRAFT_187737"/>
<sequence length="152" mass="17128">MSAEHLSDSCLFCKIIKGDIPSCKIIETEKSYSFLDINPLSEGHALVIPKYHAEFFHQVPDDILADMLPVAKKVALAIGLADGQYNLLQASREREKSRQNNGRMAHQEVPHVHFHIIPKPNPEQGLIVGWPQLKDVSQDQLKNTLGRIKEKL</sequence>
<evidence type="ECO:0000256" key="1">
    <source>
        <dbReference type="PIRSR" id="PIRSR601310-1"/>
    </source>
</evidence>
<dbReference type="CDD" id="cd01277">
    <property type="entry name" value="HINT_subgroup"/>
    <property type="match status" value="1"/>
</dbReference>